<dbReference type="InterPro" id="IPR051573">
    <property type="entry name" value="Ankyrin-SOCS_box_domain"/>
</dbReference>
<dbReference type="EMBL" id="MDYN01000004">
    <property type="protein sequence ID" value="OQD88263.1"/>
    <property type="molecule type" value="Genomic_DNA"/>
</dbReference>
<evidence type="ECO:0000256" key="2">
    <source>
        <dbReference type="ARBA" id="ARBA00022737"/>
    </source>
</evidence>
<evidence type="ECO:0000256" key="3">
    <source>
        <dbReference type="ARBA" id="ARBA00023043"/>
    </source>
</evidence>
<dbReference type="GO" id="GO:0016567">
    <property type="term" value="P:protein ubiquitination"/>
    <property type="evidence" value="ECO:0007669"/>
    <property type="project" value="TreeGrafter"/>
</dbReference>
<evidence type="ECO:0000313" key="5">
    <source>
        <dbReference type="Proteomes" id="UP000191672"/>
    </source>
</evidence>
<organism evidence="4 5">
    <name type="scientific">Penicillium antarcticum</name>
    <dbReference type="NCBI Taxonomy" id="416450"/>
    <lineage>
        <taxon>Eukaryota</taxon>
        <taxon>Fungi</taxon>
        <taxon>Dikarya</taxon>
        <taxon>Ascomycota</taxon>
        <taxon>Pezizomycotina</taxon>
        <taxon>Eurotiomycetes</taxon>
        <taxon>Eurotiomycetidae</taxon>
        <taxon>Eurotiales</taxon>
        <taxon>Aspergillaceae</taxon>
        <taxon>Penicillium</taxon>
    </lineage>
</organism>
<protein>
    <submittedName>
        <fullName evidence="4">Uncharacterized protein</fullName>
    </submittedName>
</protein>
<evidence type="ECO:0000256" key="1">
    <source>
        <dbReference type="ARBA" id="ARBA00005949"/>
    </source>
</evidence>
<dbReference type="Proteomes" id="UP000191672">
    <property type="component" value="Unassembled WGS sequence"/>
</dbReference>
<accession>A0A1V6QGC2</accession>
<dbReference type="InterPro" id="IPR036047">
    <property type="entry name" value="F-box-like_dom_sf"/>
</dbReference>
<dbReference type="SUPFAM" id="SSF81383">
    <property type="entry name" value="F-box domain"/>
    <property type="match status" value="1"/>
</dbReference>
<name>A0A1V6QGC2_9EURO</name>
<reference evidence="5" key="1">
    <citation type="journal article" date="2017" name="Nat. Microbiol.">
        <title>Global analysis of biosynthetic gene clusters reveals vast potential of secondary metabolite production in Penicillium species.</title>
        <authorList>
            <person name="Nielsen J.C."/>
            <person name="Grijseels S."/>
            <person name="Prigent S."/>
            <person name="Ji B."/>
            <person name="Dainat J."/>
            <person name="Nielsen K.F."/>
            <person name="Frisvad J.C."/>
            <person name="Workman M."/>
            <person name="Nielsen J."/>
        </authorList>
    </citation>
    <scope>NUCLEOTIDE SEQUENCE [LARGE SCALE GENOMIC DNA]</scope>
    <source>
        <strain evidence="5">IBT 31811</strain>
    </source>
</reference>
<dbReference type="SUPFAM" id="SSF48403">
    <property type="entry name" value="Ankyrin repeat"/>
    <property type="match status" value="1"/>
</dbReference>
<dbReference type="STRING" id="416450.A0A1V6QGC2"/>
<dbReference type="PANTHER" id="PTHR24136:SF15">
    <property type="entry name" value="ANK_REP_REGION DOMAIN-CONTAINING PROTEIN"/>
    <property type="match status" value="1"/>
</dbReference>
<keyword evidence="5" id="KW-1185">Reference proteome</keyword>
<keyword evidence="3" id="KW-0040">ANK repeat</keyword>
<comment type="similarity">
    <text evidence="1">Belongs to the ankyrin SOCS box (ASB) family.</text>
</comment>
<dbReference type="InterPro" id="IPR002110">
    <property type="entry name" value="Ankyrin_rpt"/>
</dbReference>
<dbReference type="GO" id="GO:0045732">
    <property type="term" value="P:positive regulation of protein catabolic process"/>
    <property type="evidence" value="ECO:0007669"/>
    <property type="project" value="TreeGrafter"/>
</dbReference>
<dbReference type="SMART" id="SM00248">
    <property type="entry name" value="ANK"/>
    <property type="match status" value="5"/>
</dbReference>
<comment type="caution">
    <text evidence="4">The sequence shown here is derived from an EMBL/GenBank/DDBJ whole genome shotgun (WGS) entry which is preliminary data.</text>
</comment>
<sequence>MDKLGRLDTLPAELLDAIISHLRDRDLASLLATNRQLYHQLGPIFYGREHVMDLAMSWACSHGNCQAIGRLVSLGASPSVVSVSTSSSGCYIKTSTLHLAATRKQIEAFQYLRGIGARLDHPDLGKGAIPHFVSRICSPAHDWALLHLYLDAGLDHQLRMGHYWRYPPSTLPLLGIISQSASASPLGPVRLLLDRGGNPNEIFSFSGNRLVTPLTVAIRKAHTDVLDLLIEKGGIIHGPHVTRPVRQPWHIPIMAAVACMSSQGTAMIERCLHHGADINHPAPLICENSYHGCKKYQYMSPALVYVDSIHNWDEPMHALHPVDGLIFLASRGALLQQPIPIPDRGDLERIHSAPWVRCYWSPSQMCLDFILEKWGLIKLVTSPSLLLAVQYLLRHAVSVGTLAESLASYDSKLSVFGDPLVQVSAAWQGLLTYVLEDLKVDPTILLSQYILQRGLCIWNKPVEKIGRATIERLLASRANINARMGAEDGPTALHAVCEAFYKELLTLEERFHSYHWREKLDVQAKYLEYLASRGADSSIRIGGQTAGEVLLVNQADMPLAVRQNMLSVSKIMQEGNVI</sequence>
<gene>
    <name evidence="4" type="ORF">PENANT_c004G04322</name>
</gene>
<proteinExistence type="inferred from homology"/>
<evidence type="ECO:0000313" key="4">
    <source>
        <dbReference type="EMBL" id="OQD88263.1"/>
    </source>
</evidence>
<dbReference type="Gene3D" id="1.25.40.20">
    <property type="entry name" value="Ankyrin repeat-containing domain"/>
    <property type="match status" value="2"/>
</dbReference>
<dbReference type="PANTHER" id="PTHR24136">
    <property type="entry name" value="SOWAH (DROSOPHILA) HOMOLOG"/>
    <property type="match status" value="1"/>
</dbReference>
<keyword evidence="2" id="KW-0677">Repeat</keyword>
<dbReference type="AlphaFoldDB" id="A0A1V6QGC2"/>
<dbReference type="InterPro" id="IPR036770">
    <property type="entry name" value="Ankyrin_rpt-contain_sf"/>
</dbReference>